<gene>
    <name evidence="2" type="ORF">FPE01S_01_03550</name>
</gene>
<sequence length="142" mass="15561">MKIMKTANTSIKRIAAFGALVLALVFTAGTANANGEKVKDANRIPVDVRYVGSINQQPVLEVAYDNPAGEAMNITLRDLDGNVLYTGSFTDKKIAKRFQFDNQGSDDIKIKLTVSQGKKSQTEIFQINRNSQVIEQVVVAKL</sequence>
<name>A0A0E9MV15_9BACT</name>
<evidence type="ECO:0000313" key="3">
    <source>
        <dbReference type="Proteomes" id="UP000033121"/>
    </source>
</evidence>
<dbReference type="Proteomes" id="UP000033121">
    <property type="component" value="Unassembled WGS sequence"/>
</dbReference>
<feature type="signal peptide" evidence="1">
    <location>
        <begin position="1"/>
        <end position="33"/>
    </location>
</feature>
<protein>
    <submittedName>
        <fullName evidence="2">Uncharacterized protein</fullName>
    </submittedName>
</protein>
<evidence type="ECO:0000256" key="1">
    <source>
        <dbReference type="SAM" id="SignalP"/>
    </source>
</evidence>
<keyword evidence="1" id="KW-0732">Signal</keyword>
<accession>A0A0E9MV15</accession>
<reference evidence="2 3" key="1">
    <citation type="submission" date="2015-04" db="EMBL/GenBank/DDBJ databases">
        <title>Whole genome shotgun sequence of Flavihumibacter petaseus NBRC 106054.</title>
        <authorList>
            <person name="Miyazawa S."/>
            <person name="Hosoyama A."/>
            <person name="Hashimoto M."/>
            <person name="Noguchi M."/>
            <person name="Tsuchikane K."/>
            <person name="Ohji S."/>
            <person name="Yamazoe A."/>
            <person name="Ichikawa N."/>
            <person name="Kimura A."/>
            <person name="Fujita N."/>
        </authorList>
    </citation>
    <scope>NUCLEOTIDE SEQUENCE [LARGE SCALE GENOMIC DNA]</scope>
    <source>
        <strain evidence="2 3">NBRC 106054</strain>
    </source>
</reference>
<organism evidence="2 3">
    <name type="scientific">Flavihumibacter petaseus NBRC 106054</name>
    <dbReference type="NCBI Taxonomy" id="1220578"/>
    <lineage>
        <taxon>Bacteria</taxon>
        <taxon>Pseudomonadati</taxon>
        <taxon>Bacteroidota</taxon>
        <taxon>Chitinophagia</taxon>
        <taxon>Chitinophagales</taxon>
        <taxon>Chitinophagaceae</taxon>
        <taxon>Flavihumibacter</taxon>
    </lineage>
</organism>
<feature type="chain" id="PRO_5002429760" evidence="1">
    <location>
        <begin position="34"/>
        <end position="142"/>
    </location>
</feature>
<dbReference type="STRING" id="1220578.FPE01S_01_03550"/>
<dbReference type="EMBL" id="BBWV01000001">
    <property type="protein sequence ID" value="GAO41343.1"/>
    <property type="molecule type" value="Genomic_DNA"/>
</dbReference>
<proteinExistence type="predicted"/>
<evidence type="ECO:0000313" key="2">
    <source>
        <dbReference type="EMBL" id="GAO41343.1"/>
    </source>
</evidence>
<dbReference type="AlphaFoldDB" id="A0A0E9MV15"/>
<keyword evidence="3" id="KW-1185">Reference proteome</keyword>
<comment type="caution">
    <text evidence="2">The sequence shown here is derived from an EMBL/GenBank/DDBJ whole genome shotgun (WGS) entry which is preliminary data.</text>
</comment>